<proteinExistence type="predicted"/>
<evidence type="ECO:0000313" key="1">
    <source>
        <dbReference type="EMBL" id="GDY59602.1"/>
    </source>
</evidence>
<dbReference type="Proteomes" id="UP000301309">
    <property type="component" value="Unassembled WGS sequence"/>
</dbReference>
<evidence type="ECO:0000313" key="2">
    <source>
        <dbReference type="Proteomes" id="UP000301309"/>
    </source>
</evidence>
<sequence length="50" mass="5864">MKVPTRRAMVAEARKPVRIRQLSLTCPEGEVLYVSFGFWQGEPRMVWRAE</sequence>
<protein>
    <submittedName>
        <fullName evidence="1">Uncharacterized protein</fullName>
    </submittedName>
</protein>
<organism evidence="1 2">
    <name type="scientific">Streptomyces violaceusniger</name>
    <dbReference type="NCBI Taxonomy" id="68280"/>
    <lineage>
        <taxon>Bacteria</taxon>
        <taxon>Bacillati</taxon>
        <taxon>Actinomycetota</taxon>
        <taxon>Actinomycetes</taxon>
        <taxon>Kitasatosporales</taxon>
        <taxon>Streptomycetaceae</taxon>
        <taxon>Streptomyces</taxon>
        <taxon>Streptomyces violaceusniger group</taxon>
    </lineage>
</organism>
<accession>A0A4D4LE82</accession>
<reference evidence="1 2" key="1">
    <citation type="journal article" date="2020" name="Int. J. Syst. Evol. Microbiol.">
        <title>Reclassification of Streptomyces castelarensis and Streptomyces sporoclivatus as later heterotypic synonyms of Streptomyces antimycoticus.</title>
        <authorList>
            <person name="Komaki H."/>
            <person name="Tamura T."/>
        </authorList>
    </citation>
    <scope>NUCLEOTIDE SEQUENCE [LARGE SCALE GENOMIC DNA]</scope>
    <source>
        <strain evidence="1 2">NBRC 13459</strain>
    </source>
</reference>
<comment type="caution">
    <text evidence="1">The sequence shown here is derived from an EMBL/GenBank/DDBJ whole genome shotgun (WGS) entry which is preliminary data.</text>
</comment>
<dbReference type="EMBL" id="BJHW01000002">
    <property type="protein sequence ID" value="GDY59602.1"/>
    <property type="molecule type" value="Genomic_DNA"/>
</dbReference>
<name>A0A4D4LE82_STRVO</name>
<dbReference type="AlphaFoldDB" id="A0A4D4LE82"/>
<keyword evidence="2" id="KW-1185">Reference proteome</keyword>
<gene>
    <name evidence="1" type="ORF">SVIO_102250</name>
</gene>